<dbReference type="EMBL" id="OZ037950">
    <property type="protein sequence ID" value="CAL1712774.1"/>
    <property type="molecule type" value="Genomic_DNA"/>
</dbReference>
<feature type="compositionally biased region" description="Basic and acidic residues" evidence="1">
    <location>
        <begin position="145"/>
        <end position="163"/>
    </location>
</feature>
<feature type="compositionally biased region" description="Polar residues" evidence="1">
    <location>
        <begin position="57"/>
        <end position="66"/>
    </location>
</feature>
<evidence type="ECO:0000313" key="2">
    <source>
        <dbReference type="EMBL" id="CAL1712774.1"/>
    </source>
</evidence>
<evidence type="ECO:0000256" key="1">
    <source>
        <dbReference type="SAM" id="MobiDB-lite"/>
    </source>
</evidence>
<dbReference type="Pfam" id="PF12824">
    <property type="entry name" value="MRP-L20"/>
    <property type="match status" value="1"/>
</dbReference>
<organism evidence="2 3">
    <name type="scientific">Somion occarium</name>
    <dbReference type="NCBI Taxonomy" id="3059160"/>
    <lineage>
        <taxon>Eukaryota</taxon>
        <taxon>Fungi</taxon>
        <taxon>Dikarya</taxon>
        <taxon>Basidiomycota</taxon>
        <taxon>Agaricomycotina</taxon>
        <taxon>Agaricomycetes</taxon>
        <taxon>Polyporales</taxon>
        <taxon>Cerrenaceae</taxon>
        <taxon>Somion</taxon>
    </lineage>
</organism>
<dbReference type="InterPro" id="IPR024388">
    <property type="entry name" value="Ribosomal_mL58"/>
</dbReference>
<evidence type="ECO:0000313" key="3">
    <source>
        <dbReference type="Proteomes" id="UP001497453"/>
    </source>
</evidence>
<proteinExistence type="predicted"/>
<dbReference type="PANTHER" id="PTHR28266">
    <property type="entry name" value="54S RIBOSOMAL PROTEIN L20, MITOCHONDRIAL"/>
    <property type="match status" value="1"/>
</dbReference>
<protein>
    <submittedName>
        <fullName evidence="2">Uncharacterized protein</fullName>
    </submittedName>
</protein>
<feature type="region of interest" description="Disordered" evidence="1">
    <location>
        <begin position="47"/>
        <end position="95"/>
    </location>
</feature>
<sequence>MKPRSLLQPIFRRYASRLPERPPYRAPDPLLNNPHATYQQVSEDMTFIHRPPPTAPSPISYTTNPASPLLRDASGVATLPPTVRPEKAQPPRMSDEDLAKLRQLRMEDPDKWSTGRLAKEFNCTPAFVMRVAALKVADRKRLKKKRDEEHEENRGKWGDKKALNHEVRQQRKLYW</sequence>
<gene>
    <name evidence="2" type="ORF">GFSPODELE1_LOCUS8987</name>
</gene>
<dbReference type="Proteomes" id="UP001497453">
    <property type="component" value="Chromosome 7"/>
</dbReference>
<reference evidence="3" key="1">
    <citation type="submission" date="2024-04" db="EMBL/GenBank/DDBJ databases">
        <authorList>
            <person name="Shaw F."/>
            <person name="Minotto A."/>
        </authorList>
    </citation>
    <scope>NUCLEOTIDE SEQUENCE [LARGE SCALE GENOMIC DNA]</scope>
</reference>
<dbReference type="PANTHER" id="PTHR28266:SF1">
    <property type="entry name" value="LARGE RIBOSOMAL SUBUNIT PROTEIN ML58"/>
    <property type="match status" value="1"/>
</dbReference>
<accession>A0ABP1DZS4</accession>
<feature type="compositionally biased region" description="Basic and acidic residues" evidence="1">
    <location>
        <begin position="84"/>
        <end position="95"/>
    </location>
</feature>
<name>A0ABP1DZS4_9APHY</name>
<feature type="region of interest" description="Disordered" evidence="1">
    <location>
        <begin position="138"/>
        <end position="163"/>
    </location>
</feature>
<keyword evidence="3" id="KW-1185">Reference proteome</keyword>